<evidence type="ECO:0000256" key="1">
    <source>
        <dbReference type="SAM" id="Phobius"/>
    </source>
</evidence>
<evidence type="ECO:0000313" key="2">
    <source>
        <dbReference type="EMBL" id="KOF99691.1"/>
    </source>
</evidence>
<proteinExistence type="predicted"/>
<keyword evidence="1" id="KW-1133">Transmembrane helix</keyword>
<organism evidence="2">
    <name type="scientific">Octopus bimaculoides</name>
    <name type="common">California two-spotted octopus</name>
    <dbReference type="NCBI Taxonomy" id="37653"/>
    <lineage>
        <taxon>Eukaryota</taxon>
        <taxon>Metazoa</taxon>
        <taxon>Spiralia</taxon>
        <taxon>Lophotrochozoa</taxon>
        <taxon>Mollusca</taxon>
        <taxon>Cephalopoda</taxon>
        <taxon>Coleoidea</taxon>
        <taxon>Octopodiformes</taxon>
        <taxon>Octopoda</taxon>
        <taxon>Incirrata</taxon>
        <taxon>Octopodidae</taxon>
        <taxon>Octopus</taxon>
    </lineage>
</organism>
<name>A0A0L8IE08_OCTBM</name>
<sequence length="77" mass="9435">MSEKQTQSQVLSDEPMYHRTTQFLPIISRCYLLFLFMWRLLLKMVQQQRKRGVLLSEIKKKPKEIPESQRIMSDWYE</sequence>
<accession>A0A0L8IE08</accession>
<feature type="transmembrane region" description="Helical" evidence="1">
    <location>
        <begin position="23"/>
        <end position="42"/>
    </location>
</feature>
<dbReference type="EMBL" id="KQ415907">
    <property type="protein sequence ID" value="KOF99691.1"/>
    <property type="molecule type" value="Genomic_DNA"/>
</dbReference>
<gene>
    <name evidence="2" type="ORF">OCBIM_22012315mg</name>
</gene>
<reference evidence="2" key="1">
    <citation type="submission" date="2015-07" db="EMBL/GenBank/DDBJ databases">
        <title>MeaNS - Measles Nucleotide Surveillance Program.</title>
        <authorList>
            <person name="Tran T."/>
            <person name="Druce J."/>
        </authorList>
    </citation>
    <scope>NUCLEOTIDE SEQUENCE</scope>
    <source>
        <strain evidence="2">UCB-OBI-ISO-001</strain>
        <tissue evidence="2">Gonad</tissue>
    </source>
</reference>
<keyword evidence="1" id="KW-0812">Transmembrane</keyword>
<keyword evidence="1" id="KW-0472">Membrane</keyword>
<protein>
    <submittedName>
        <fullName evidence="2">Uncharacterized protein</fullName>
    </submittedName>
</protein>
<dbReference type="AlphaFoldDB" id="A0A0L8IE08"/>